<name>A0A948TNL6_9BACT</name>
<evidence type="ECO:0000259" key="2">
    <source>
        <dbReference type="Pfam" id="PF18050"/>
    </source>
</evidence>
<evidence type="ECO:0000313" key="3">
    <source>
        <dbReference type="EMBL" id="MBU3856817.1"/>
    </source>
</evidence>
<protein>
    <recommendedName>
        <fullName evidence="2">Cyclophilin-like domain-containing protein</fullName>
    </recommendedName>
</protein>
<dbReference type="Gene3D" id="2.40.100.20">
    <property type="match status" value="1"/>
</dbReference>
<dbReference type="Pfam" id="PF18050">
    <property type="entry name" value="Cyclophil_like2"/>
    <property type="match status" value="1"/>
</dbReference>
<dbReference type="InterPro" id="IPR041183">
    <property type="entry name" value="Cyclophilin-like"/>
</dbReference>
<evidence type="ECO:0000313" key="4">
    <source>
        <dbReference type="Proteomes" id="UP000784286"/>
    </source>
</evidence>
<dbReference type="Proteomes" id="UP000784286">
    <property type="component" value="Unassembled WGS sequence"/>
</dbReference>
<dbReference type="AlphaFoldDB" id="A0A948TNL6"/>
<feature type="chain" id="PRO_5037257135" description="Cyclophilin-like domain-containing protein" evidence="1">
    <location>
        <begin position="22"/>
        <end position="151"/>
    </location>
</feature>
<keyword evidence="1" id="KW-0732">Signal</keyword>
<feature type="domain" description="Cyclophilin-like" evidence="2">
    <location>
        <begin position="41"/>
        <end position="147"/>
    </location>
</feature>
<accession>A0A948TNL6</accession>
<feature type="signal peptide" evidence="1">
    <location>
        <begin position="1"/>
        <end position="21"/>
    </location>
</feature>
<evidence type="ECO:0000256" key="1">
    <source>
        <dbReference type="SAM" id="SignalP"/>
    </source>
</evidence>
<dbReference type="EMBL" id="JAHLFJ010000084">
    <property type="protein sequence ID" value="MBU3856817.1"/>
    <property type="molecule type" value="Genomic_DNA"/>
</dbReference>
<reference evidence="3" key="1">
    <citation type="journal article" date="2021" name="PeerJ">
        <title>Extensive microbial diversity within the chicken gut microbiome revealed by metagenomics and culture.</title>
        <authorList>
            <person name="Gilroy R."/>
            <person name="Ravi A."/>
            <person name="Getino M."/>
            <person name="Pursley I."/>
            <person name="Horton D.L."/>
            <person name="Alikhan N.F."/>
            <person name="Baker D."/>
            <person name="Gharbi K."/>
            <person name="Hall N."/>
            <person name="Watson M."/>
            <person name="Adriaenssens E.M."/>
            <person name="Foster-Nyarko E."/>
            <person name="Jarju S."/>
            <person name="Secka A."/>
            <person name="Antonio M."/>
            <person name="Oren A."/>
            <person name="Chaudhuri R.R."/>
            <person name="La Ragione R."/>
            <person name="Hildebrand F."/>
            <person name="Pallen M.J."/>
        </authorList>
    </citation>
    <scope>NUCLEOTIDE SEQUENCE</scope>
    <source>
        <strain evidence="3">8470</strain>
    </source>
</reference>
<comment type="caution">
    <text evidence="3">The sequence shown here is derived from an EMBL/GenBank/DDBJ whole genome shotgun (WGS) entry which is preliminary data.</text>
</comment>
<proteinExistence type="predicted"/>
<gene>
    <name evidence="3" type="ORF">H9928_09755</name>
</gene>
<sequence length="151" mass="16299">MKAIKFIPLLACLLAAMPIFGQSKEKNESMKTNSIRLTVKGGKTFTATLADNSSADALMKLLSEGDVTVEMEDYGNMEKVGPLGTDLPRNDRQISTGPGDIILYQGKYLVIYYSTNSWNFTRIGKIDNADGAQLKSALGSGGVTVTLSLNR</sequence>
<reference evidence="3" key="2">
    <citation type="submission" date="2021-04" db="EMBL/GenBank/DDBJ databases">
        <authorList>
            <person name="Gilroy R."/>
        </authorList>
    </citation>
    <scope>NUCLEOTIDE SEQUENCE</scope>
    <source>
        <strain evidence="3">8470</strain>
    </source>
</reference>
<organism evidence="3 4">
    <name type="scientific">Candidatus Phocaeicola excrementipullorum</name>
    <dbReference type="NCBI Taxonomy" id="2838731"/>
    <lineage>
        <taxon>Bacteria</taxon>
        <taxon>Pseudomonadati</taxon>
        <taxon>Bacteroidota</taxon>
        <taxon>Bacteroidia</taxon>
        <taxon>Bacteroidales</taxon>
        <taxon>Bacteroidaceae</taxon>
        <taxon>Phocaeicola</taxon>
    </lineage>
</organism>